<keyword evidence="3" id="KW-1185">Reference proteome</keyword>
<reference evidence="2 3" key="1">
    <citation type="submission" date="2020-01" db="EMBL/GenBank/DDBJ databases">
        <title>Identification and distribution of gene clusters putatively required for synthesis of sphingolipid metabolism inhibitors in phylogenetically diverse species of the filamentous fungus Fusarium.</title>
        <authorList>
            <person name="Kim H.-S."/>
            <person name="Busman M."/>
            <person name="Brown D.W."/>
            <person name="Divon H."/>
            <person name="Uhlig S."/>
            <person name="Proctor R.H."/>
        </authorList>
    </citation>
    <scope>NUCLEOTIDE SEQUENCE [LARGE SCALE GENOMIC DNA]</scope>
    <source>
        <strain evidence="2 3">NRRL 20459</strain>
    </source>
</reference>
<dbReference type="AlphaFoldDB" id="A0A8H4LEH2"/>
<name>A0A8H4LEH2_9HYPO</name>
<dbReference type="EMBL" id="JAADYS010000767">
    <property type="protein sequence ID" value="KAF4467286.1"/>
    <property type="molecule type" value="Genomic_DNA"/>
</dbReference>
<dbReference type="OrthoDB" id="5092442at2759"/>
<dbReference type="Proteomes" id="UP000554235">
    <property type="component" value="Unassembled WGS sequence"/>
</dbReference>
<proteinExistence type="predicted"/>
<feature type="compositionally biased region" description="Polar residues" evidence="1">
    <location>
        <begin position="10"/>
        <end position="29"/>
    </location>
</feature>
<accession>A0A8H4LEH2</accession>
<protein>
    <submittedName>
        <fullName evidence="2">Uncharacterized protein</fullName>
    </submittedName>
</protein>
<feature type="region of interest" description="Disordered" evidence="1">
    <location>
        <begin position="1"/>
        <end position="32"/>
    </location>
</feature>
<evidence type="ECO:0000313" key="2">
    <source>
        <dbReference type="EMBL" id="KAF4467286.1"/>
    </source>
</evidence>
<comment type="caution">
    <text evidence="2">The sequence shown here is derived from an EMBL/GenBank/DDBJ whole genome shotgun (WGS) entry which is preliminary data.</text>
</comment>
<evidence type="ECO:0000256" key="1">
    <source>
        <dbReference type="SAM" id="MobiDB-lite"/>
    </source>
</evidence>
<organism evidence="2 3">
    <name type="scientific">Fusarium albosuccineum</name>
    <dbReference type="NCBI Taxonomy" id="1237068"/>
    <lineage>
        <taxon>Eukaryota</taxon>
        <taxon>Fungi</taxon>
        <taxon>Dikarya</taxon>
        <taxon>Ascomycota</taxon>
        <taxon>Pezizomycotina</taxon>
        <taxon>Sordariomycetes</taxon>
        <taxon>Hypocreomycetidae</taxon>
        <taxon>Hypocreales</taxon>
        <taxon>Nectriaceae</taxon>
        <taxon>Fusarium</taxon>
        <taxon>Fusarium decemcellulare species complex</taxon>
    </lineage>
</organism>
<gene>
    <name evidence="2" type="ORF">FALBO_5850</name>
</gene>
<sequence length="361" mass="39827">MERGHEQPRAGQQSTQDVTSSALQGQAENTGGKLTLAETSPRFYEDEPVFCRAQQWSRNPHEFFRYAPQGCIACQLYRIIKTLSSEKRKPYRPNGRNPPEERALISTIELRIYAIFFHLLRTRFHELFHSEGGTDPLASYLSAHGVGKQAKLSADFTKFNTRGDRYHRLAISTGHYGVLLLSTTFSIELLEKTGDFEHVSAAAIKEVPGIRAMETFDDAANKIFGVFEISLANWIGSMSQSSDSRVVIQHLIDLQKESSSDQNPQCPSPFDIQLVTVPETSAALETSAAPENFLAFPQMATVADTSGVVIQVCVGALAEGLKIPVLAAEQRNYPPSSEVANEYLYSATGWPNLIGLDPLGT</sequence>
<evidence type="ECO:0000313" key="3">
    <source>
        <dbReference type="Proteomes" id="UP000554235"/>
    </source>
</evidence>